<evidence type="ECO:0000256" key="1">
    <source>
        <dbReference type="ARBA" id="ARBA00001968"/>
    </source>
</evidence>
<keyword evidence="7" id="KW-0539">Nucleus</keyword>
<gene>
    <name evidence="9" type="ORF">V6N12_018282</name>
</gene>
<evidence type="ECO:0000256" key="5">
    <source>
        <dbReference type="ARBA" id="ARBA00022723"/>
    </source>
</evidence>
<comment type="subcellular location">
    <subcellularLocation>
        <location evidence="2">Nucleus</location>
    </subcellularLocation>
</comment>
<keyword evidence="10" id="KW-1185">Reference proteome</keyword>
<dbReference type="PANTHER" id="PTHR22930">
    <property type="match status" value="1"/>
</dbReference>
<evidence type="ECO:0000256" key="4">
    <source>
        <dbReference type="ARBA" id="ARBA00022722"/>
    </source>
</evidence>
<evidence type="ECO:0000256" key="3">
    <source>
        <dbReference type="ARBA" id="ARBA00006958"/>
    </source>
</evidence>
<organism evidence="9 10">
    <name type="scientific">Hibiscus sabdariffa</name>
    <name type="common">roselle</name>
    <dbReference type="NCBI Taxonomy" id="183260"/>
    <lineage>
        <taxon>Eukaryota</taxon>
        <taxon>Viridiplantae</taxon>
        <taxon>Streptophyta</taxon>
        <taxon>Embryophyta</taxon>
        <taxon>Tracheophyta</taxon>
        <taxon>Spermatophyta</taxon>
        <taxon>Magnoliopsida</taxon>
        <taxon>eudicotyledons</taxon>
        <taxon>Gunneridae</taxon>
        <taxon>Pentapetalae</taxon>
        <taxon>rosids</taxon>
        <taxon>malvids</taxon>
        <taxon>Malvales</taxon>
        <taxon>Malvaceae</taxon>
        <taxon>Malvoideae</taxon>
        <taxon>Hibiscus</taxon>
    </lineage>
</organism>
<accession>A0ABR2BPW6</accession>
<evidence type="ECO:0000256" key="7">
    <source>
        <dbReference type="ARBA" id="ARBA00023242"/>
    </source>
</evidence>
<dbReference type="InterPro" id="IPR045249">
    <property type="entry name" value="HARBI1-like"/>
</dbReference>
<comment type="cofactor">
    <cofactor evidence="1">
        <name>a divalent metal cation</name>
        <dbReference type="ChEBI" id="CHEBI:60240"/>
    </cofactor>
</comment>
<keyword evidence="5" id="KW-0479">Metal-binding</keyword>
<comment type="similarity">
    <text evidence="3">Belongs to the HARBI1 family.</text>
</comment>
<name>A0ABR2BPW6_9ROSI</name>
<evidence type="ECO:0000259" key="8">
    <source>
        <dbReference type="Pfam" id="PF13359"/>
    </source>
</evidence>
<keyword evidence="6" id="KW-0378">Hydrolase</keyword>
<feature type="domain" description="DDE Tnp4" evidence="8">
    <location>
        <begin position="178"/>
        <end position="334"/>
    </location>
</feature>
<dbReference type="Proteomes" id="UP001472677">
    <property type="component" value="Unassembled WGS sequence"/>
</dbReference>
<sequence length="390" mass="44323">MTDRRRKQKFSVYGDGCSDDEVSIFHSINMRKTRNTVEFHPDGRVGSGRRLWWDECDGPDYPEDEFRKEFRMSKSTFELICSELRSVICEDDEDIPVKKRVAVCIRRLATAEPFRLVSKRFGISIPACRESVLVVCSAIRTVLMPKYLRWPDKTSLRKTKHDFEAISGIPNVVGSMSATHIPATPPSSPSPAAYFNKKQTEKNGKASYTVALQGVVDQNGFFTDVCIGWPGSMSDAQVLQKSALFQRANGGLFTGAWVVGSKGYPLMDWVLVPYNRRRLTWTQHGFNEKIGEIQRVAKETFRRLKGRWFCLQKNSDFELQDLGFVVGACCVLHNICEMRGDGFDSDHWGFEFVVEEEEEEEMAGEVDSRSVSSMEARDAIAHNLLHHACY</sequence>
<comment type="caution">
    <text evidence="9">The sequence shown here is derived from an EMBL/GenBank/DDBJ whole genome shotgun (WGS) entry which is preliminary data.</text>
</comment>
<dbReference type="Pfam" id="PF13359">
    <property type="entry name" value="DDE_Tnp_4"/>
    <property type="match status" value="1"/>
</dbReference>
<evidence type="ECO:0000313" key="9">
    <source>
        <dbReference type="EMBL" id="KAK8509196.1"/>
    </source>
</evidence>
<dbReference type="EMBL" id="JBBPBM010000093">
    <property type="protein sequence ID" value="KAK8509196.1"/>
    <property type="molecule type" value="Genomic_DNA"/>
</dbReference>
<evidence type="ECO:0000256" key="2">
    <source>
        <dbReference type="ARBA" id="ARBA00004123"/>
    </source>
</evidence>
<proteinExistence type="inferred from homology"/>
<dbReference type="PANTHER" id="PTHR22930:SF244">
    <property type="entry name" value="OS05G0593000 PROTEIN"/>
    <property type="match status" value="1"/>
</dbReference>
<keyword evidence="4" id="KW-0540">Nuclease</keyword>
<dbReference type="InterPro" id="IPR027806">
    <property type="entry name" value="HARBI1_dom"/>
</dbReference>
<protein>
    <recommendedName>
        <fullName evidence="8">DDE Tnp4 domain-containing protein</fullName>
    </recommendedName>
</protein>
<reference evidence="9 10" key="1">
    <citation type="journal article" date="2024" name="G3 (Bethesda)">
        <title>Genome assembly of Hibiscus sabdariffa L. provides insights into metabolisms of medicinal natural products.</title>
        <authorList>
            <person name="Kim T."/>
        </authorList>
    </citation>
    <scope>NUCLEOTIDE SEQUENCE [LARGE SCALE GENOMIC DNA]</scope>
    <source>
        <strain evidence="9">TK-2024</strain>
        <tissue evidence="9">Old leaves</tissue>
    </source>
</reference>
<evidence type="ECO:0000313" key="10">
    <source>
        <dbReference type="Proteomes" id="UP001472677"/>
    </source>
</evidence>
<evidence type="ECO:0000256" key="6">
    <source>
        <dbReference type="ARBA" id="ARBA00022801"/>
    </source>
</evidence>